<dbReference type="InterPro" id="IPR000209">
    <property type="entry name" value="Peptidase_S8/S53_dom"/>
</dbReference>
<feature type="active site" description="Charge relay system" evidence="6">
    <location>
        <position position="119"/>
    </location>
</feature>
<dbReference type="PRINTS" id="PR00723">
    <property type="entry name" value="SUBTILISIN"/>
</dbReference>
<sequence length="496" mass="50180">MAQAADTTRVIVEFKSEAQAEAAARKALAMLGGKVKLEMIGGGSVAAEVPTKALASLRGHAAIADVSIDAPRYALSTSTPSGPPYMTGQQTPYGIKLVQADLVPNLDANAANRKLCIIDSGFDNSHEDLAGNDVTGEFDTGTGWWYTDENSHGTHVAGTIAAVNNSGVGVVGVNPNKKLKLHIVKVFGADGWAYSSTLSNAAKKCQAAGANIISMSLGGSLNNPLESKTFADLQAAGILSIAAAGNGGNTKTSYPAGYKSVVSVGGVDMNKALYAASQRNKDVEIAGPAVAVLSTVPMGTGTNSALTVGATAYAPGGMAGSPNGTVTAPLANFGLGKVVDTAMAGKVCLIQRGEIAFSEKVLNCQNSGGVGAIVYNNIAGGFGGTLGGTATTIQSVTASDTEGAAMLTQLGQSATVTVTASNYAEFDGTSMATPHVAAVAAMIWSHYPTCTGEQIRASLNKSALDLGTPGRDTSFGFGLVQAKAAYDRIKKKGCGK</sequence>
<dbReference type="Pfam" id="PF00082">
    <property type="entry name" value="Peptidase_S8"/>
    <property type="match status" value="2"/>
</dbReference>
<dbReference type="PROSITE" id="PS51892">
    <property type="entry name" value="SUBTILASE"/>
    <property type="match status" value="1"/>
</dbReference>
<accession>A0ABS5DYQ9</accession>
<evidence type="ECO:0000256" key="1">
    <source>
        <dbReference type="ARBA" id="ARBA00011073"/>
    </source>
</evidence>
<organism evidence="9 10">
    <name type="scientific">Ideonella paludis</name>
    <dbReference type="NCBI Taxonomy" id="1233411"/>
    <lineage>
        <taxon>Bacteria</taxon>
        <taxon>Pseudomonadati</taxon>
        <taxon>Pseudomonadota</taxon>
        <taxon>Betaproteobacteria</taxon>
        <taxon>Burkholderiales</taxon>
        <taxon>Sphaerotilaceae</taxon>
        <taxon>Ideonella</taxon>
    </lineage>
</organism>
<gene>
    <name evidence="9" type="ORF">KAK11_13165</name>
</gene>
<keyword evidence="4 6" id="KW-0378">Hydrolase</keyword>
<dbReference type="InterPro" id="IPR003137">
    <property type="entry name" value="PA_domain"/>
</dbReference>
<name>A0ABS5DYQ9_9BURK</name>
<dbReference type="PROSITE" id="PS00138">
    <property type="entry name" value="SUBTILASE_SER"/>
    <property type="match status" value="1"/>
</dbReference>
<keyword evidence="10" id="KW-1185">Reference proteome</keyword>
<dbReference type="InterPro" id="IPR037045">
    <property type="entry name" value="S8pro/Inhibitor_I9_sf"/>
</dbReference>
<evidence type="ECO:0000313" key="10">
    <source>
        <dbReference type="Proteomes" id="UP000672097"/>
    </source>
</evidence>
<dbReference type="Proteomes" id="UP000672097">
    <property type="component" value="Unassembled WGS sequence"/>
</dbReference>
<feature type="active site" description="Charge relay system" evidence="6">
    <location>
        <position position="152"/>
    </location>
</feature>
<dbReference type="PANTHER" id="PTHR43806:SF11">
    <property type="entry name" value="CEREVISIN-RELATED"/>
    <property type="match status" value="1"/>
</dbReference>
<evidence type="ECO:0000259" key="7">
    <source>
        <dbReference type="Pfam" id="PF00082"/>
    </source>
</evidence>
<dbReference type="InterPro" id="IPR022398">
    <property type="entry name" value="Peptidase_S8_His-AS"/>
</dbReference>
<reference evidence="9 10" key="1">
    <citation type="submission" date="2021-04" db="EMBL/GenBank/DDBJ databases">
        <title>The genome sequence of type strain Ideonella paludis KCTC 32238.</title>
        <authorList>
            <person name="Liu Y."/>
        </authorList>
    </citation>
    <scope>NUCLEOTIDE SEQUENCE [LARGE SCALE GENOMIC DNA]</scope>
    <source>
        <strain evidence="9 10">KCTC 32238</strain>
    </source>
</reference>
<keyword evidence="2" id="KW-0964">Secreted</keyword>
<keyword evidence="2" id="KW-0134">Cell wall</keyword>
<protein>
    <submittedName>
        <fullName evidence="9">S8 family serine peptidase</fullName>
    </submittedName>
</protein>
<dbReference type="Gene3D" id="3.30.70.80">
    <property type="entry name" value="Peptidase S8 propeptide/proteinase inhibitor I9"/>
    <property type="match status" value="1"/>
</dbReference>
<feature type="active site" description="Charge relay system" evidence="6">
    <location>
        <position position="430"/>
    </location>
</feature>
<comment type="similarity">
    <text evidence="1 6">Belongs to the peptidase S8 family.</text>
</comment>
<dbReference type="PANTHER" id="PTHR43806">
    <property type="entry name" value="PEPTIDASE S8"/>
    <property type="match status" value="1"/>
</dbReference>
<evidence type="ECO:0000256" key="5">
    <source>
        <dbReference type="ARBA" id="ARBA00022825"/>
    </source>
</evidence>
<dbReference type="InterPro" id="IPR036852">
    <property type="entry name" value="Peptidase_S8/S53_dom_sf"/>
</dbReference>
<evidence type="ECO:0000256" key="4">
    <source>
        <dbReference type="ARBA" id="ARBA00022801"/>
    </source>
</evidence>
<keyword evidence="3 6" id="KW-0645">Protease</keyword>
<feature type="domain" description="Peptidase S8/S53" evidence="7">
    <location>
        <begin position="412"/>
        <end position="478"/>
    </location>
</feature>
<dbReference type="SUPFAM" id="SSF52743">
    <property type="entry name" value="Subtilisin-like"/>
    <property type="match status" value="1"/>
</dbReference>
<dbReference type="InterPro" id="IPR015500">
    <property type="entry name" value="Peptidase_S8_subtilisin-rel"/>
</dbReference>
<evidence type="ECO:0000259" key="8">
    <source>
        <dbReference type="Pfam" id="PF02225"/>
    </source>
</evidence>
<evidence type="ECO:0000256" key="2">
    <source>
        <dbReference type="ARBA" id="ARBA00022512"/>
    </source>
</evidence>
<evidence type="ECO:0000313" key="9">
    <source>
        <dbReference type="EMBL" id="MBQ0936283.1"/>
    </source>
</evidence>
<evidence type="ECO:0000256" key="3">
    <source>
        <dbReference type="ARBA" id="ARBA00022670"/>
    </source>
</evidence>
<dbReference type="Gene3D" id="3.50.30.30">
    <property type="match status" value="1"/>
</dbReference>
<dbReference type="Pfam" id="PF02225">
    <property type="entry name" value="PA"/>
    <property type="match status" value="1"/>
</dbReference>
<evidence type="ECO:0000256" key="6">
    <source>
        <dbReference type="PROSITE-ProRule" id="PRU01240"/>
    </source>
</evidence>
<dbReference type="Gene3D" id="3.40.50.200">
    <property type="entry name" value="Peptidase S8/S53 domain"/>
    <property type="match status" value="1"/>
</dbReference>
<dbReference type="PROSITE" id="PS00137">
    <property type="entry name" value="SUBTILASE_HIS"/>
    <property type="match status" value="1"/>
</dbReference>
<dbReference type="InterPro" id="IPR050131">
    <property type="entry name" value="Peptidase_S8_subtilisin-like"/>
</dbReference>
<dbReference type="EMBL" id="JAGQDG010000004">
    <property type="protein sequence ID" value="MBQ0936283.1"/>
    <property type="molecule type" value="Genomic_DNA"/>
</dbReference>
<proteinExistence type="inferred from homology"/>
<feature type="domain" description="Peptidase S8/S53" evidence="7">
    <location>
        <begin position="114"/>
        <end position="299"/>
    </location>
</feature>
<feature type="domain" description="PA" evidence="8">
    <location>
        <begin position="327"/>
        <end position="405"/>
    </location>
</feature>
<dbReference type="InterPro" id="IPR023828">
    <property type="entry name" value="Peptidase_S8_Ser-AS"/>
</dbReference>
<comment type="caution">
    <text evidence="9">The sequence shown here is derived from an EMBL/GenBank/DDBJ whole genome shotgun (WGS) entry which is preliminary data.</text>
</comment>
<keyword evidence="5 6" id="KW-0720">Serine protease</keyword>